<accession>A0A432MIS3</accession>
<proteinExistence type="predicted"/>
<organism evidence="3 4">
    <name type="scientific">Tautonia sociabilis</name>
    <dbReference type="NCBI Taxonomy" id="2080755"/>
    <lineage>
        <taxon>Bacteria</taxon>
        <taxon>Pseudomonadati</taxon>
        <taxon>Planctomycetota</taxon>
        <taxon>Planctomycetia</taxon>
        <taxon>Isosphaerales</taxon>
        <taxon>Isosphaeraceae</taxon>
        <taxon>Tautonia</taxon>
    </lineage>
</organism>
<name>A0A432MIS3_9BACT</name>
<dbReference type="Gene3D" id="2.60.120.560">
    <property type="entry name" value="Exo-inulinase, domain 1"/>
    <property type="match status" value="1"/>
</dbReference>
<reference evidence="3 4" key="1">
    <citation type="submission" date="2018-12" db="EMBL/GenBank/DDBJ databases">
        <authorList>
            <person name="Toschakov S.V."/>
        </authorList>
    </citation>
    <scope>NUCLEOTIDE SEQUENCE [LARGE SCALE GENOMIC DNA]</scope>
    <source>
        <strain evidence="3 4">GM2012</strain>
    </source>
</reference>
<comment type="caution">
    <text evidence="3">The sequence shown here is derived from an EMBL/GenBank/DDBJ whole genome shotgun (WGS) entry which is preliminary data.</text>
</comment>
<protein>
    <submittedName>
        <fullName evidence="3">DUF1080 domain-containing protein</fullName>
    </submittedName>
</protein>
<reference evidence="3 4" key="2">
    <citation type="submission" date="2019-01" db="EMBL/GenBank/DDBJ databases">
        <title>Tautonia sociabilis, a novel thermotolerant planctomycete of Isosphaeraceae family, isolated from a 4000 m deep subterranean habitat.</title>
        <authorList>
            <person name="Kovaleva O.L."/>
            <person name="Elcheninov A.G."/>
            <person name="Van Heerden E."/>
            <person name="Toshchakov S.V."/>
            <person name="Novikov A."/>
            <person name="Bonch-Osmolovskaya E.A."/>
            <person name="Kublanov I.V."/>
        </authorList>
    </citation>
    <scope>NUCLEOTIDE SEQUENCE [LARGE SCALE GENOMIC DNA]</scope>
    <source>
        <strain evidence="3 4">GM2012</strain>
    </source>
</reference>
<sequence length="322" mass="35287">MPLSEELPNAAAPGRSHSLRPGRMARDRLGSPRPAGPAGCKSGSAPRTIEGWPLIRQPRPLRSFQSQRAQAMRIVRAIAAASALSSVIVLAPPTSRADDDRQEGWITLFGDGTGLEAFQEPHGAWRIVGSSSLNPDDPRHLSSEDGTGVMINDPPGRTTNLLTTREFGDVEIEIEYMLPEGSNAGVKFLGLYEIQMFDSYGKPIDATGNGGVYPRAELLPRYHHIDEGFPPLVNASKPPGEWQTLRAVFRAPRFDDSGKKVAHARLDRAELNGRLIHEDLEIPYPTGHAWRTRAELPRGPLMLQADHGPVAFRVVRARPLDD</sequence>
<evidence type="ECO:0000313" key="4">
    <source>
        <dbReference type="Proteomes" id="UP000280296"/>
    </source>
</evidence>
<dbReference type="InterPro" id="IPR010496">
    <property type="entry name" value="AL/BT2_dom"/>
</dbReference>
<dbReference type="GO" id="GO:0016787">
    <property type="term" value="F:hydrolase activity"/>
    <property type="evidence" value="ECO:0007669"/>
    <property type="project" value="InterPro"/>
</dbReference>
<feature type="region of interest" description="Disordered" evidence="1">
    <location>
        <begin position="1"/>
        <end position="49"/>
    </location>
</feature>
<evidence type="ECO:0000256" key="1">
    <source>
        <dbReference type="SAM" id="MobiDB-lite"/>
    </source>
</evidence>
<feature type="region of interest" description="Disordered" evidence="1">
    <location>
        <begin position="130"/>
        <end position="156"/>
    </location>
</feature>
<dbReference type="AlphaFoldDB" id="A0A432MIS3"/>
<dbReference type="Pfam" id="PF06439">
    <property type="entry name" value="3keto-disac_hyd"/>
    <property type="match status" value="1"/>
</dbReference>
<dbReference type="Proteomes" id="UP000280296">
    <property type="component" value="Unassembled WGS sequence"/>
</dbReference>
<gene>
    <name evidence="3" type="ORF">TsocGM_14325</name>
</gene>
<evidence type="ECO:0000259" key="2">
    <source>
        <dbReference type="Pfam" id="PF06439"/>
    </source>
</evidence>
<keyword evidence="4" id="KW-1185">Reference proteome</keyword>
<dbReference type="EMBL" id="RYZH01000026">
    <property type="protein sequence ID" value="RUL87105.1"/>
    <property type="molecule type" value="Genomic_DNA"/>
</dbReference>
<feature type="domain" description="3-keto-alpha-glucoside-1,2-lyase/3-keto-2-hydroxy-glucal hydratase" evidence="2">
    <location>
        <begin position="104"/>
        <end position="316"/>
    </location>
</feature>
<evidence type="ECO:0000313" key="3">
    <source>
        <dbReference type="EMBL" id="RUL87105.1"/>
    </source>
</evidence>